<sequence length="102" mass="11730">MDRGLRDCVADSSKCLAYQFRLERMEARRHGNFILDVLSFVRRTHQTGWRFNALVVIVDDVVVYKLCGGTPRVDEHLYRRNPLGPLQEPAEMVRDAGVISIL</sequence>
<dbReference type="EMBL" id="DSDS01000118">
    <property type="protein sequence ID" value="HET98074.1"/>
    <property type="molecule type" value="Genomic_DNA"/>
</dbReference>
<reference evidence="1" key="1">
    <citation type="journal article" date="2020" name="mSystems">
        <title>Genome- and Community-Level Interaction Insights into Carbon Utilization and Element Cycling Functions of Hydrothermarchaeota in Hydrothermal Sediment.</title>
        <authorList>
            <person name="Zhou Z."/>
            <person name="Liu Y."/>
            <person name="Xu W."/>
            <person name="Pan J."/>
            <person name="Luo Z.H."/>
            <person name="Li M."/>
        </authorList>
    </citation>
    <scope>NUCLEOTIDE SEQUENCE [LARGE SCALE GENOMIC DNA]</scope>
    <source>
        <strain evidence="1">SpSt-1224</strain>
    </source>
</reference>
<proteinExistence type="predicted"/>
<name>A0A7C2TKZ7_9BACT</name>
<evidence type="ECO:0000313" key="1">
    <source>
        <dbReference type="EMBL" id="HET98074.1"/>
    </source>
</evidence>
<protein>
    <submittedName>
        <fullName evidence="1">Uncharacterized protein</fullName>
    </submittedName>
</protein>
<dbReference type="AlphaFoldDB" id="A0A7C2TKZ7"/>
<accession>A0A7C2TKZ7</accession>
<gene>
    <name evidence="1" type="ORF">ENN98_05190</name>
</gene>
<comment type="caution">
    <text evidence="1">The sequence shown here is derived from an EMBL/GenBank/DDBJ whole genome shotgun (WGS) entry which is preliminary data.</text>
</comment>
<organism evidence="1">
    <name type="scientific">Desulfurivibrio alkaliphilus</name>
    <dbReference type="NCBI Taxonomy" id="427923"/>
    <lineage>
        <taxon>Bacteria</taxon>
        <taxon>Pseudomonadati</taxon>
        <taxon>Thermodesulfobacteriota</taxon>
        <taxon>Desulfobulbia</taxon>
        <taxon>Desulfobulbales</taxon>
        <taxon>Desulfobulbaceae</taxon>
        <taxon>Desulfurivibrio</taxon>
    </lineage>
</organism>
<dbReference type="Proteomes" id="UP000885986">
    <property type="component" value="Unassembled WGS sequence"/>
</dbReference>